<comment type="caution">
    <text evidence="1">The sequence shown here is derived from an EMBL/GenBank/DDBJ whole genome shotgun (WGS) entry which is preliminary data.</text>
</comment>
<sequence length="73" mass="8430">MLEDGQFVAYELALVELPFDFDSRSKYIAVMQMIAIFHNEVVQQKTIMDKIDCILIPCKGKSVRNVLRIPENL</sequence>
<protein>
    <submittedName>
        <fullName evidence="1">7294_t:CDS:1</fullName>
    </submittedName>
</protein>
<evidence type="ECO:0000313" key="2">
    <source>
        <dbReference type="Proteomes" id="UP000789759"/>
    </source>
</evidence>
<evidence type="ECO:0000313" key="1">
    <source>
        <dbReference type="EMBL" id="CAG8540974.1"/>
    </source>
</evidence>
<dbReference type="EMBL" id="CAJVQA010002227">
    <property type="protein sequence ID" value="CAG8540974.1"/>
    <property type="molecule type" value="Genomic_DNA"/>
</dbReference>
<keyword evidence="2" id="KW-1185">Reference proteome</keyword>
<gene>
    <name evidence="1" type="ORF">CPELLU_LOCUS4297</name>
</gene>
<name>A0A9N9ASE3_9GLOM</name>
<organism evidence="1 2">
    <name type="scientific">Cetraspora pellucida</name>
    <dbReference type="NCBI Taxonomy" id="1433469"/>
    <lineage>
        <taxon>Eukaryota</taxon>
        <taxon>Fungi</taxon>
        <taxon>Fungi incertae sedis</taxon>
        <taxon>Mucoromycota</taxon>
        <taxon>Glomeromycotina</taxon>
        <taxon>Glomeromycetes</taxon>
        <taxon>Diversisporales</taxon>
        <taxon>Gigasporaceae</taxon>
        <taxon>Cetraspora</taxon>
    </lineage>
</organism>
<dbReference type="Proteomes" id="UP000789759">
    <property type="component" value="Unassembled WGS sequence"/>
</dbReference>
<accession>A0A9N9ASE3</accession>
<reference evidence="1" key="1">
    <citation type="submission" date="2021-06" db="EMBL/GenBank/DDBJ databases">
        <authorList>
            <person name="Kallberg Y."/>
            <person name="Tangrot J."/>
            <person name="Rosling A."/>
        </authorList>
    </citation>
    <scope>NUCLEOTIDE SEQUENCE</scope>
    <source>
        <strain evidence="1">FL966</strain>
    </source>
</reference>
<feature type="non-terminal residue" evidence="1">
    <location>
        <position position="1"/>
    </location>
</feature>
<proteinExistence type="predicted"/>
<dbReference type="OrthoDB" id="2433122at2759"/>
<dbReference type="AlphaFoldDB" id="A0A9N9ASE3"/>